<dbReference type="RefSeq" id="WP_024895276.1">
    <property type="nucleotide sequence ID" value="NZ_LWRZ01000252.1"/>
</dbReference>
<sequence>MKSFTVIMQPHVVAHYLTRRAMRRFPSMPDTGEAYLALFIGVLNTLQAAAASGGLKLLAYPLWWPIPAQMALDEDGRIAQGAGVTLDALFAWMKSFDPDIISNRQSLDDFWKELQGDDASTEPETKMENGTRLIGDFAQVPHGQKMQEYETNKMLYISAALDALSDNPEGEASEKQRIITWITSVYGGSEETWKRIIKVDDIITVKNEKREK</sequence>
<dbReference type="AlphaFoldDB" id="A0A1C2I6W9"/>
<dbReference type="Proteomes" id="UP000094893">
    <property type="component" value="Unassembled WGS sequence"/>
</dbReference>
<evidence type="ECO:0000313" key="1">
    <source>
        <dbReference type="EMBL" id="OCX73031.1"/>
    </source>
</evidence>
<comment type="caution">
    <text evidence="1">The sequence shown here is derived from an EMBL/GenBank/DDBJ whole genome shotgun (WGS) entry which is preliminary data.</text>
</comment>
<name>A0A1C2I6W9_ACITH</name>
<proteinExistence type="predicted"/>
<reference evidence="1 2" key="1">
    <citation type="journal article" date="2016" name="Int. J. Mol. Sci.">
        <title>Comparative genomics of the extreme acidophile Acidithiobacillus thiooxidans reveals intraspecific divergence and niche adaptation.</title>
        <authorList>
            <person name="Zhang X."/>
            <person name="Feng X."/>
            <person name="Tao J."/>
            <person name="Ma L."/>
            <person name="Xiao Y."/>
            <person name="Liang Y."/>
            <person name="Liu X."/>
            <person name="Yin H."/>
        </authorList>
    </citation>
    <scope>NUCLEOTIDE SEQUENCE [LARGE SCALE GENOMIC DNA]</scope>
    <source>
        <strain evidence="1 2">A02</strain>
    </source>
</reference>
<evidence type="ECO:0000313" key="2">
    <source>
        <dbReference type="Proteomes" id="UP000094893"/>
    </source>
</evidence>
<dbReference type="EMBL" id="LWSA01000119">
    <property type="protein sequence ID" value="OCX73031.1"/>
    <property type="molecule type" value="Genomic_DNA"/>
</dbReference>
<accession>A0A1C2I6W9</accession>
<organism evidence="1 2">
    <name type="scientific">Acidithiobacillus thiooxidans</name>
    <name type="common">Thiobacillus thiooxidans</name>
    <dbReference type="NCBI Taxonomy" id="930"/>
    <lineage>
        <taxon>Bacteria</taxon>
        <taxon>Pseudomonadati</taxon>
        <taxon>Pseudomonadota</taxon>
        <taxon>Acidithiobacillia</taxon>
        <taxon>Acidithiobacillales</taxon>
        <taxon>Acidithiobacillaceae</taxon>
        <taxon>Acidithiobacillus</taxon>
    </lineage>
</organism>
<protein>
    <submittedName>
        <fullName evidence="1">Uncharacterized protein</fullName>
    </submittedName>
</protein>
<gene>
    <name evidence="1" type="ORF">A6P07_09030</name>
</gene>